<evidence type="ECO:0000313" key="3">
    <source>
        <dbReference type="EMBL" id="TKJ40389.1"/>
    </source>
</evidence>
<keyword evidence="2" id="KW-0812">Transmembrane</keyword>
<gene>
    <name evidence="3" type="ORF">CEE37_08690</name>
</gene>
<dbReference type="CDD" id="cd16325">
    <property type="entry name" value="LolA"/>
    <property type="match status" value="1"/>
</dbReference>
<evidence type="ECO:0000256" key="2">
    <source>
        <dbReference type="SAM" id="Phobius"/>
    </source>
</evidence>
<keyword evidence="2" id="KW-0472">Membrane</keyword>
<dbReference type="InterPro" id="IPR004564">
    <property type="entry name" value="OM_lipoprot_carrier_LolA-like"/>
</dbReference>
<dbReference type="EMBL" id="NJBN01000005">
    <property type="protein sequence ID" value="TKJ40389.1"/>
    <property type="molecule type" value="Genomic_DNA"/>
</dbReference>
<dbReference type="Proteomes" id="UP000319619">
    <property type="component" value="Unassembled WGS sequence"/>
</dbReference>
<evidence type="ECO:0000256" key="1">
    <source>
        <dbReference type="ARBA" id="ARBA00022729"/>
    </source>
</evidence>
<proteinExistence type="predicted"/>
<sequence length="222" mass="25530">MKKTALPKFFFGGILPIILVIGLGIAPDEAHSRKSNAIIKRVQEKYEELKTLSAHFEYRYQTGTGEVKSEAGLLFLAEGDKFKTETPSQITICDGNTLWMYNSLEKQVIIKNTEDSEDGLITPEKLLYEFPARYEVKEVNKVIYAGLVCDKLVMVPKDPTDPARQLQVWIDRDESLTRKFYLEDLADNVTVFEFEDYKYNEKLPEDTFQFVPPQGVEVIDMR</sequence>
<keyword evidence="1" id="KW-0732">Signal</keyword>
<dbReference type="InterPro" id="IPR029046">
    <property type="entry name" value="LolA/LolB/LppX"/>
</dbReference>
<keyword evidence="2" id="KW-1133">Transmembrane helix</keyword>
<dbReference type="PANTHER" id="PTHR35869:SF1">
    <property type="entry name" value="OUTER-MEMBRANE LIPOPROTEIN CARRIER PROTEIN"/>
    <property type="match status" value="1"/>
</dbReference>
<evidence type="ECO:0000313" key="4">
    <source>
        <dbReference type="Proteomes" id="UP000319619"/>
    </source>
</evidence>
<dbReference type="Pfam" id="PF03548">
    <property type="entry name" value="LolA"/>
    <property type="match status" value="1"/>
</dbReference>
<comment type="caution">
    <text evidence="3">The sequence shown here is derived from an EMBL/GenBank/DDBJ whole genome shotgun (WGS) entry which is preliminary data.</text>
</comment>
<organism evidence="3 4">
    <name type="scientific">candidate division LCP-89 bacterium B3_LCP</name>
    <dbReference type="NCBI Taxonomy" id="2012998"/>
    <lineage>
        <taxon>Bacteria</taxon>
        <taxon>Pseudomonadati</taxon>
        <taxon>Bacteria division LCP-89</taxon>
    </lineage>
</organism>
<name>A0A532UZS9_UNCL8</name>
<dbReference type="AlphaFoldDB" id="A0A532UZS9"/>
<protein>
    <recommendedName>
        <fullName evidence="5">Outer-membrane lipoprotein carrier protein</fullName>
    </recommendedName>
</protein>
<evidence type="ECO:0008006" key="5">
    <source>
        <dbReference type="Google" id="ProtNLM"/>
    </source>
</evidence>
<dbReference type="Gene3D" id="2.50.20.10">
    <property type="entry name" value="Lipoprotein localisation LolA/LolB/LppX"/>
    <property type="match status" value="1"/>
</dbReference>
<reference evidence="3 4" key="1">
    <citation type="submission" date="2017-06" db="EMBL/GenBank/DDBJ databases">
        <title>Novel microbial phyla capable of carbon fixation and sulfur reduction in deep-sea sediments.</title>
        <authorList>
            <person name="Huang J."/>
            <person name="Baker B."/>
            <person name="Wang Y."/>
        </authorList>
    </citation>
    <scope>NUCLEOTIDE SEQUENCE [LARGE SCALE GENOMIC DNA]</scope>
    <source>
        <strain evidence="3">B3_LCP</strain>
    </source>
</reference>
<feature type="transmembrane region" description="Helical" evidence="2">
    <location>
        <begin position="6"/>
        <end position="26"/>
    </location>
</feature>
<dbReference type="SUPFAM" id="SSF89392">
    <property type="entry name" value="Prokaryotic lipoproteins and lipoprotein localization factors"/>
    <property type="match status" value="1"/>
</dbReference>
<accession>A0A532UZS9</accession>
<dbReference type="PANTHER" id="PTHR35869">
    <property type="entry name" value="OUTER-MEMBRANE LIPOPROTEIN CARRIER PROTEIN"/>
    <property type="match status" value="1"/>
</dbReference>